<evidence type="ECO:0000256" key="3">
    <source>
        <dbReference type="ARBA" id="ARBA00022741"/>
    </source>
</evidence>
<dbReference type="SMART" id="SM00382">
    <property type="entry name" value="AAA"/>
    <property type="match status" value="1"/>
</dbReference>
<sequence>MHIETWSMYFPEEEFTAFNELVQAILEIKKRLKNELDGDSLDSILESRTYHISKEHLENLVEKKLLDTNAGNLLLCVSCAISEHLYDNGHLSIRISTRVKTQHNEGNFGDVDRANLGKLVFMTGTVCRVGFRRVVSTKMFFECTKCGDVACVDVKNNVYRPPGVCKGSCSSRSFVLIRNHHEMECKDIQEIKIQELYGGTGEDGSGIPRSVDCILYDEFVGTLAPGDIVQIVGVLGVELESDNLYRLTVHINNLKIIKNKNFFVENLEYQSKDFDEFRRIAKSENTLASLVHSLYSSVYGNELIKIGLVLSLFGGTRKSAGQHGIRSETHVLIVGDPGLGKSRLLLSTCGILPKSSYVSGNFTTTAGLTVSLTHDPVSGEYMADAGALVVADNGICCLDEFDKIDDHAALFEAMEDQRVSIAKGGVICNVPTRSTVIAATNPRSGHFDKTKTMEENIRFDPGLLSRFDLVFLLLDDLSEKESYMISGQVLKKRQTSSPGIRNGFNDVIEAIRRDEFIENIRCSGCTYPVEIIRKYISYARANVFPVLNRSAKETIREWYMSMRKRRGVSTRDLESLVRLTEAKAKVDLRSIATKADADFCIELYKRTFIPGEKMPRSKKSRDFSQVLREYANGRGEYLISREELCKLVASFDSSKPVNEFVDALNHNGLIIKKGANMYKIIR</sequence>
<dbReference type="Pfam" id="PF17855">
    <property type="entry name" value="MCM_lid"/>
    <property type="match status" value="1"/>
</dbReference>
<evidence type="ECO:0000256" key="7">
    <source>
        <dbReference type="ARBA" id="ARBA00042306"/>
    </source>
</evidence>
<accession>A0A9Q9FAG9</accession>
<dbReference type="GO" id="GO:0017116">
    <property type="term" value="F:single-stranded DNA helicase activity"/>
    <property type="evidence" value="ECO:0007669"/>
    <property type="project" value="TreeGrafter"/>
</dbReference>
<dbReference type="PROSITE" id="PS50051">
    <property type="entry name" value="MCM_2"/>
    <property type="match status" value="1"/>
</dbReference>
<dbReference type="InterPro" id="IPR041562">
    <property type="entry name" value="MCM_lid"/>
</dbReference>
<dbReference type="OrthoDB" id="7462577at2759"/>
<dbReference type="GO" id="GO:0043596">
    <property type="term" value="C:nuclear replication fork"/>
    <property type="evidence" value="ECO:0007669"/>
    <property type="project" value="UniProtKB-ARBA"/>
</dbReference>
<dbReference type="InterPro" id="IPR003593">
    <property type="entry name" value="AAA+_ATPase"/>
</dbReference>
<dbReference type="GO" id="GO:0006279">
    <property type="term" value="P:premeiotic DNA replication"/>
    <property type="evidence" value="ECO:0007669"/>
    <property type="project" value="UniProtKB-ARBA"/>
</dbReference>
<dbReference type="GO" id="GO:0003697">
    <property type="term" value="F:single-stranded DNA binding"/>
    <property type="evidence" value="ECO:0007669"/>
    <property type="project" value="TreeGrafter"/>
</dbReference>
<dbReference type="Gene3D" id="3.40.50.300">
    <property type="entry name" value="P-loop containing nucleotide triphosphate hydrolases"/>
    <property type="match status" value="1"/>
</dbReference>
<keyword evidence="6" id="KW-0539">Nucleus</keyword>
<proteinExistence type="inferred from homology"/>
<protein>
    <recommendedName>
        <fullName evidence="7">Minichromosome maintenance 8</fullName>
    </recommendedName>
</protein>
<dbReference type="GO" id="GO:0042555">
    <property type="term" value="C:MCM complex"/>
    <property type="evidence" value="ECO:0007669"/>
    <property type="project" value="UniProtKB-ARBA"/>
</dbReference>
<dbReference type="InterPro" id="IPR001208">
    <property type="entry name" value="MCM_dom"/>
</dbReference>
<comment type="similarity">
    <text evidence="2 8">Belongs to the MCM family.</text>
</comment>
<comment type="subcellular location">
    <subcellularLocation>
        <location evidence="1">Nucleus</location>
    </subcellularLocation>
</comment>
<evidence type="ECO:0000256" key="6">
    <source>
        <dbReference type="ARBA" id="ARBA00023242"/>
    </source>
</evidence>
<dbReference type="CDD" id="cd22247">
    <property type="entry name" value="MCM8_WHD"/>
    <property type="match status" value="1"/>
</dbReference>
<dbReference type="InterPro" id="IPR033762">
    <property type="entry name" value="MCM_OB"/>
</dbReference>
<feature type="domain" description="MCM C-terminal AAA(+) ATPase" evidence="9">
    <location>
        <begin position="286"/>
        <end position="489"/>
    </location>
</feature>
<dbReference type="PANTHER" id="PTHR11630">
    <property type="entry name" value="DNA REPLICATION LICENSING FACTOR MCM FAMILY MEMBER"/>
    <property type="match status" value="1"/>
</dbReference>
<dbReference type="GO" id="GO:0005656">
    <property type="term" value="C:nuclear pre-replicative complex"/>
    <property type="evidence" value="ECO:0007669"/>
    <property type="project" value="UniProtKB-ARBA"/>
</dbReference>
<reference evidence="10" key="1">
    <citation type="submission" date="2021-05" db="EMBL/GenBank/DDBJ databases">
        <title>Encephalitozoon hellem ATCC 50604 Complete Genome.</title>
        <authorList>
            <person name="Mascarenhas dos Santos A.C."/>
            <person name="Julian A.T."/>
            <person name="Pombert J.-F."/>
        </authorList>
    </citation>
    <scope>NUCLEOTIDE SEQUENCE</scope>
    <source>
        <strain evidence="10">ATCC 50604</strain>
    </source>
</reference>
<evidence type="ECO:0000256" key="1">
    <source>
        <dbReference type="ARBA" id="ARBA00004123"/>
    </source>
</evidence>
<dbReference type="AlphaFoldDB" id="A0A9Q9FAG9"/>
<dbReference type="InterPro" id="IPR027417">
    <property type="entry name" value="P-loop_NTPase"/>
</dbReference>
<dbReference type="InterPro" id="IPR031327">
    <property type="entry name" value="MCM"/>
</dbReference>
<gene>
    <name evidence="10" type="ORF">GPU96_11g21460</name>
    <name evidence="11" type="ORF">PFJ87_11g00840</name>
</gene>
<keyword evidence="13" id="KW-1185">Reference proteome</keyword>
<dbReference type="EMBL" id="CP119072">
    <property type="protein sequence ID" value="WEL39847.1"/>
    <property type="molecule type" value="Genomic_DNA"/>
</dbReference>
<dbReference type="Gene3D" id="2.20.28.10">
    <property type="match status" value="1"/>
</dbReference>
<evidence type="ECO:0000256" key="8">
    <source>
        <dbReference type="RuleBase" id="RU004070"/>
    </source>
</evidence>
<evidence type="ECO:0000256" key="4">
    <source>
        <dbReference type="ARBA" id="ARBA00022840"/>
    </source>
</evidence>
<reference evidence="11 13" key="2">
    <citation type="submission" date="2023-02" db="EMBL/GenBank/DDBJ databases">
        <title>Encephalitozoon hellem ATCC 50451 complete genome.</title>
        <authorList>
            <person name="Mascarenhas dos Santos A.C."/>
            <person name="Julian A.T."/>
            <person name="Pombert J.-F."/>
        </authorList>
    </citation>
    <scope>NUCLEOTIDE SEQUENCE [LARGE SCALE GENOMIC DNA]</scope>
    <source>
        <strain evidence="11 13">ATCC 50451</strain>
    </source>
</reference>
<keyword evidence="3 8" id="KW-0547">Nucleotide-binding</keyword>
<keyword evidence="4 8" id="KW-0067">ATP-binding</keyword>
<dbReference type="Proteomes" id="UP001217963">
    <property type="component" value="Chromosome XI"/>
</dbReference>
<dbReference type="SUPFAM" id="SSF52540">
    <property type="entry name" value="P-loop containing nucleoside triphosphate hydrolases"/>
    <property type="match status" value="1"/>
</dbReference>
<dbReference type="SMART" id="SM00350">
    <property type="entry name" value="MCM"/>
    <property type="match status" value="1"/>
</dbReference>
<organism evidence="10 12">
    <name type="scientific">Encephalitozoon hellem</name>
    <name type="common">Microsporidian parasite</name>
    <dbReference type="NCBI Taxonomy" id="27973"/>
    <lineage>
        <taxon>Eukaryota</taxon>
        <taxon>Fungi</taxon>
        <taxon>Fungi incertae sedis</taxon>
        <taxon>Microsporidia</taxon>
        <taxon>Unikaryonidae</taxon>
        <taxon>Encephalitozoon</taxon>
    </lineage>
</organism>
<keyword evidence="5 8" id="KW-0238">DNA-binding</keyword>
<evidence type="ECO:0000313" key="12">
    <source>
        <dbReference type="Proteomes" id="UP001059546"/>
    </source>
</evidence>
<dbReference type="SUPFAM" id="SSF50249">
    <property type="entry name" value="Nucleic acid-binding proteins"/>
    <property type="match status" value="1"/>
</dbReference>
<dbReference type="InterPro" id="IPR056875">
    <property type="entry name" value="MCM8/REC_WHD"/>
</dbReference>
<dbReference type="Pfam" id="PF25051">
    <property type="entry name" value="WHD_MCM8"/>
    <property type="match status" value="1"/>
</dbReference>
<evidence type="ECO:0000256" key="2">
    <source>
        <dbReference type="ARBA" id="ARBA00008010"/>
    </source>
</evidence>
<evidence type="ECO:0000256" key="5">
    <source>
        <dbReference type="ARBA" id="ARBA00023125"/>
    </source>
</evidence>
<dbReference type="GO" id="GO:0031261">
    <property type="term" value="C:DNA replication preinitiation complex"/>
    <property type="evidence" value="ECO:0007669"/>
    <property type="project" value="UniProtKB-ARBA"/>
</dbReference>
<dbReference type="GO" id="GO:0005524">
    <property type="term" value="F:ATP binding"/>
    <property type="evidence" value="ECO:0007669"/>
    <property type="project" value="UniProtKB-KW"/>
</dbReference>
<name>A0A9Q9FAG9_ENCHE</name>
<dbReference type="PANTHER" id="PTHR11630:SF47">
    <property type="entry name" value="DNA HELICASE MCM8"/>
    <property type="match status" value="1"/>
</dbReference>
<dbReference type="Proteomes" id="UP001059546">
    <property type="component" value="Chromosome XI"/>
</dbReference>
<dbReference type="InterPro" id="IPR012340">
    <property type="entry name" value="NA-bd_OB-fold"/>
</dbReference>
<dbReference type="EMBL" id="CP075157">
    <property type="protein sequence ID" value="UTX44346.1"/>
    <property type="molecule type" value="Genomic_DNA"/>
</dbReference>
<dbReference type="Pfam" id="PF00493">
    <property type="entry name" value="MCM"/>
    <property type="match status" value="1"/>
</dbReference>
<dbReference type="GO" id="GO:0006310">
    <property type="term" value="P:DNA recombination"/>
    <property type="evidence" value="ECO:0007669"/>
    <property type="project" value="UniProtKB-ARBA"/>
</dbReference>
<dbReference type="Gene3D" id="2.40.50.140">
    <property type="entry name" value="Nucleic acid-binding proteins"/>
    <property type="match status" value="1"/>
</dbReference>
<dbReference type="PRINTS" id="PR01657">
    <property type="entry name" value="MCMFAMILY"/>
</dbReference>
<evidence type="ECO:0000313" key="13">
    <source>
        <dbReference type="Proteomes" id="UP001217963"/>
    </source>
</evidence>
<keyword evidence="11" id="KW-0347">Helicase</keyword>
<keyword evidence="11" id="KW-0378">Hydrolase</keyword>
<evidence type="ECO:0000259" key="9">
    <source>
        <dbReference type="PROSITE" id="PS50051"/>
    </source>
</evidence>
<dbReference type="Pfam" id="PF17207">
    <property type="entry name" value="MCM_OB"/>
    <property type="match status" value="1"/>
</dbReference>
<evidence type="ECO:0000313" key="10">
    <source>
        <dbReference type="EMBL" id="UTX44346.1"/>
    </source>
</evidence>
<evidence type="ECO:0000313" key="11">
    <source>
        <dbReference type="EMBL" id="WEL39847.1"/>
    </source>
</evidence>